<sequence>CAAVARSPVPAPSSGCCPPSPSPARGPARWPGPPASARATSPPNPRWS</sequence>
<feature type="non-terminal residue" evidence="2">
    <location>
        <position position="1"/>
    </location>
</feature>
<evidence type="ECO:0000256" key="1">
    <source>
        <dbReference type="SAM" id="MobiDB-lite"/>
    </source>
</evidence>
<feature type="non-terminal residue" evidence="2">
    <location>
        <position position="48"/>
    </location>
</feature>
<evidence type="ECO:0000313" key="2">
    <source>
        <dbReference type="EMBL" id="CAA9523575.1"/>
    </source>
</evidence>
<dbReference type="AlphaFoldDB" id="A0A6J4THI0"/>
<protein>
    <submittedName>
        <fullName evidence="2">Uncharacterized protein</fullName>
    </submittedName>
</protein>
<reference evidence="2" key="1">
    <citation type="submission" date="2020-02" db="EMBL/GenBank/DDBJ databases">
        <authorList>
            <person name="Meier V. D."/>
        </authorList>
    </citation>
    <scope>NUCLEOTIDE SEQUENCE</scope>
    <source>
        <strain evidence="2">AVDCRST_MAG13</strain>
    </source>
</reference>
<proteinExistence type="predicted"/>
<gene>
    <name evidence="2" type="ORF">AVDCRST_MAG13-3554</name>
</gene>
<feature type="compositionally biased region" description="Low complexity" evidence="1">
    <location>
        <begin position="1"/>
        <end position="17"/>
    </location>
</feature>
<feature type="region of interest" description="Disordered" evidence="1">
    <location>
        <begin position="1"/>
        <end position="48"/>
    </location>
</feature>
<dbReference type="EMBL" id="CADCVO010000553">
    <property type="protein sequence ID" value="CAA9523575.1"/>
    <property type="molecule type" value="Genomic_DNA"/>
</dbReference>
<organism evidence="2">
    <name type="scientific">uncultured Solirubrobacteraceae bacterium</name>
    <dbReference type="NCBI Taxonomy" id="1162706"/>
    <lineage>
        <taxon>Bacteria</taxon>
        <taxon>Bacillati</taxon>
        <taxon>Actinomycetota</taxon>
        <taxon>Thermoleophilia</taxon>
        <taxon>Solirubrobacterales</taxon>
        <taxon>Solirubrobacteraceae</taxon>
        <taxon>environmental samples</taxon>
    </lineage>
</organism>
<name>A0A6J4THI0_9ACTN</name>
<feature type="compositionally biased region" description="Pro residues" evidence="1">
    <location>
        <begin position="18"/>
        <end position="34"/>
    </location>
</feature>
<accession>A0A6J4THI0</accession>